<dbReference type="OrthoDB" id="9802775at2"/>
<sequence>MKHKLLFLLAAAGIASASMTASAALPVRPQTRTMQPIKLNAPNLKRGESVMQALAKRQSIRSYDERSLSIQDLSDLVWAANGINRPESGKRTAPSAMNKQDVKVYVCTAGGNYLYNPKTQTLEPLTADDVRPAEAPVVLVLVTDTNENWAPLDAGIVSQNISLFCAGTGLGTYARGSMDKEKLKKALKLTGTQTVMLCHPVGYVK</sequence>
<dbReference type="Proteomes" id="UP000255233">
    <property type="component" value="Unassembled WGS sequence"/>
</dbReference>
<name>A0A379MRM5_9BACT</name>
<dbReference type="InterPro" id="IPR000415">
    <property type="entry name" value="Nitroreductase-like"/>
</dbReference>
<dbReference type="InterPro" id="IPR052544">
    <property type="entry name" value="Bacteriocin_Proc_Enz"/>
</dbReference>
<evidence type="ECO:0000313" key="4">
    <source>
        <dbReference type="Proteomes" id="UP000255233"/>
    </source>
</evidence>
<proteinExistence type="predicted"/>
<dbReference type="PANTHER" id="PTHR43745:SF2">
    <property type="entry name" value="NITROREDUCTASE MJ1384-RELATED"/>
    <property type="match status" value="1"/>
</dbReference>
<gene>
    <name evidence="3" type="ORF">NCTC11190_01499</name>
</gene>
<dbReference type="GO" id="GO:0016491">
    <property type="term" value="F:oxidoreductase activity"/>
    <property type="evidence" value="ECO:0007669"/>
    <property type="project" value="InterPro"/>
</dbReference>
<dbReference type="Gene3D" id="3.40.109.10">
    <property type="entry name" value="NADH Oxidase"/>
    <property type="match status" value="1"/>
</dbReference>
<keyword evidence="4" id="KW-1185">Reference proteome</keyword>
<dbReference type="CDD" id="cd02142">
    <property type="entry name" value="McbC_SagB-like_oxidoreductase"/>
    <property type="match status" value="1"/>
</dbReference>
<accession>A0A379MRM5</accession>
<feature type="signal peptide" evidence="1">
    <location>
        <begin position="1"/>
        <end position="23"/>
    </location>
</feature>
<dbReference type="STRING" id="880526.GCA_000427365_00062"/>
<dbReference type="AlphaFoldDB" id="A0A379MRM5"/>
<protein>
    <submittedName>
        <fullName evidence="3">SagB-type dehydrogenase domain</fullName>
    </submittedName>
</protein>
<feature type="domain" description="Nitroreductase" evidence="2">
    <location>
        <begin position="55"/>
        <end position="203"/>
    </location>
</feature>
<dbReference type="EMBL" id="UGVL01000001">
    <property type="protein sequence ID" value="SUE34278.1"/>
    <property type="molecule type" value="Genomic_DNA"/>
</dbReference>
<evidence type="ECO:0000313" key="3">
    <source>
        <dbReference type="EMBL" id="SUE34278.1"/>
    </source>
</evidence>
<keyword evidence="1" id="KW-0732">Signal</keyword>
<evidence type="ECO:0000256" key="1">
    <source>
        <dbReference type="SAM" id="SignalP"/>
    </source>
</evidence>
<dbReference type="SUPFAM" id="SSF55469">
    <property type="entry name" value="FMN-dependent nitroreductase-like"/>
    <property type="match status" value="1"/>
</dbReference>
<dbReference type="Pfam" id="PF00881">
    <property type="entry name" value="Nitroreductase"/>
    <property type="match status" value="1"/>
</dbReference>
<dbReference type="InterPro" id="IPR029479">
    <property type="entry name" value="Nitroreductase"/>
</dbReference>
<reference evidence="3 4" key="1">
    <citation type="submission" date="2018-06" db="EMBL/GenBank/DDBJ databases">
        <authorList>
            <consortium name="Pathogen Informatics"/>
            <person name="Doyle S."/>
        </authorList>
    </citation>
    <scope>NUCLEOTIDE SEQUENCE [LARGE SCALE GENOMIC DNA]</scope>
    <source>
        <strain evidence="3 4">NCTC11190</strain>
    </source>
</reference>
<feature type="chain" id="PRO_5016896084" evidence="1">
    <location>
        <begin position="24"/>
        <end position="205"/>
    </location>
</feature>
<dbReference type="PANTHER" id="PTHR43745">
    <property type="entry name" value="NITROREDUCTASE MJ1384-RELATED"/>
    <property type="match status" value="1"/>
</dbReference>
<evidence type="ECO:0000259" key="2">
    <source>
        <dbReference type="Pfam" id="PF00881"/>
    </source>
</evidence>
<organism evidence="3 4">
    <name type="scientific">Rikenella microfusus</name>
    <dbReference type="NCBI Taxonomy" id="28139"/>
    <lineage>
        <taxon>Bacteria</taxon>
        <taxon>Pseudomonadati</taxon>
        <taxon>Bacteroidota</taxon>
        <taxon>Bacteroidia</taxon>
        <taxon>Bacteroidales</taxon>
        <taxon>Rikenellaceae</taxon>
        <taxon>Rikenella</taxon>
    </lineage>
</organism>